<dbReference type="Proteomes" id="UP000269157">
    <property type="component" value="Unassembled WGS sequence"/>
</dbReference>
<dbReference type="InterPro" id="IPR010982">
    <property type="entry name" value="Lambda_DNA-bd_dom_sf"/>
</dbReference>
<dbReference type="SMART" id="SM00530">
    <property type="entry name" value="HTH_XRE"/>
    <property type="match status" value="1"/>
</dbReference>
<keyword evidence="1" id="KW-0238">DNA-binding</keyword>
<evidence type="ECO:0000313" key="4">
    <source>
        <dbReference type="Proteomes" id="UP000269157"/>
    </source>
</evidence>
<reference evidence="3 4" key="1">
    <citation type="submission" date="2018-10" db="EMBL/GenBank/DDBJ databases">
        <title>Genomic Encyclopedia of Archaeal and Bacterial Type Strains, Phase II (KMG-II): from individual species to whole genera.</title>
        <authorList>
            <person name="Goeker M."/>
        </authorList>
    </citation>
    <scope>NUCLEOTIDE SEQUENCE [LARGE SCALE GENOMIC DNA]</scope>
    <source>
        <strain evidence="3 4">DSM 29466</strain>
    </source>
</reference>
<dbReference type="InterPro" id="IPR050807">
    <property type="entry name" value="TransReg_Diox_bact_type"/>
</dbReference>
<organism evidence="3 4">
    <name type="scientific">Litoreibacter meonggei</name>
    <dbReference type="NCBI Taxonomy" id="1049199"/>
    <lineage>
        <taxon>Bacteria</taxon>
        <taxon>Pseudomonadati</taxon>
        <taxon>Pseudomonadota</taxon>
        <taxon>Alphaproteobacteria</taxon>
        <taxon>Rhodobacterales</taxon>
        <taxon>Roseobacteraceae</taxon>
        <taxon>Litoreibacter</taxon>
    </lineage>
</organism>
<dbReference type="GO" id="GO:0005829">
    <property type="term" value="C:cytosol"/>
    <property type="evidence" value="ECO:0007669"/>
    <property type="project" value="TreeGrafter"/>
</dbReference>
<evidence type="ECO:0000313" key="3">
    <source>
        <dbReference type="EMBL" id="RLJ59126.1"/>
    </source>
</evidence>
<evidence type="ECO:0000259" key="2">
    <source>
        <dbReference type="PROSITE" id="PS50943"/>
    </source>
</evidence>
<dbReference type="GO" id="GO:0003677">
    <property type="term" value="F:DNA binding"/>
    <property type="evidence" value="ECO:0007669"/>
    <property type="project" value="UniProtKB-KW"/>
</dbReference>
<dbReference type="EMBL" id="RCCE01000002">
    <property type="protein sequence ID" value="RLJ59126.1"/>
    <property type="molecule type" value="Genomic_DNA"/>
</dbReference>
<dbReference type="InterPro" id="IPR001387">
    <property type="entry name" value="Cro/C1-type_HTH"/>
</dbReference>
<dbReference type="PROSITE" id="PS50943">
    <property type="entry name" value="HTH_CROC1"/>
    <property type="match status" value="1"/>
</dbReference>
<dbReference type="AlphaFoldDB" id="A0A497X1L0"/>
<dbReference type="Pfam" id="PF01381">
    <property type="entry name" value="HTH_3"/>
    <property type="match status" value="1"/>
</dbReference>
<dbReference type="PANTHER" id="PTHR46797:SF11">
    <property type="entry name" value="HTH-TYPE TRANSCRIPTIONAL REGULATOR PUUR"/>
    <property type="match status" value="1"/>
</dbReference>
<feature type="domain" description="HTH cro/C1-type" evidence="2">
    <location>
        <begin position="58"/>
        <end position="112"/>
    </location>
</feature>
<dbReference type="PANTHER" id="PTHR46797">
    <property type="entry name" value="HTH-TYPE TRANSCRIPTIONAL REGULATOR"/>
    <property type="match status" value="1"/>
</dbReference>
<dbReference type="InterPro" id="IPR011051">
    <property type="entry name" value="RmlC_Cupin_sf"/>
</dbReference>
<proteinExistence type="predicted"/>
<comment type="caution">
    <text evidence="3">The sequence shown here is derived from an EMBL/GenBank/DDBJ whole genome shotgun (WGS) entry which is preliminary data.</text>
</comment>
<dbReference type="InterPro" id="IPR014710">
    <property type="entry name" value="RmlC-like_jellyroll"/>
</dbReference>
<keyword evidence="4" id="KW-1185">Reference proteome</keyword>
<dbReference type="Pfam" id="PF07883">
    <property type="entry name" value="Cupin_2"/>
    <property type="match status" value="1"/>
</dbReference>
<dbReference type="InterPro" id="IPR013096">
    <property type="entry name" value="Cupin_2"/>
</dbReference>
<evidence type="ECO:0000256" key="1">
    <source>
        <dbReference type="ARBA" id="ARBA00023125"/>
    </source>
</evidence>
<sequence>MCQYAIVQFKPIAPATQNGGNLLFEWYFGKHDVGLGVVIKNKKPKIGKGTRVDIGKRLQALRKAHGLSQRELASRAGLTNGTISLIEQNKTSPSVASLKSLLDAIPMSIAEFFANIEQEQQATYFYAADEFIEIAPQSDGPTVSLRQLGQASHHALQILDEAYPPNADTGPELLSHIGEEAGIVTQGEIEITVADQVKVLRVGEGYLFDSQLPHRFRNVSDSMCRIISACTPPTF</sequence>
<accession>A0A497X1L0</accession>
<dbReference type="RefSeq" id="WP_281272087.1">
    <property type="nucleotide sequence ID" value="NZ_RCCE01000002.1"/>
</dbReference>
<dbReference type="CDD" id="cd00093">
    <property type="entry name" value="HTH_XRE"/>
    <property type="match status" value="1"/>
</dbReference>
<dbReference type="SUPFAM" id="SSF51182">
    <property type="entry name" value="RmlC-like cupins"/>
    <property type="match status" value="1"/>
</dbReference>
<gene>
    <name evidence="3" type="ORF">BCF46_1270</name>
</gene>
<protein>
    <submittedName>
        <fullName evidence="3">XRE family transcriptional regulator</fullName>
    </submittedName>
</protein>
<dbReference type="SUPFAM" id="SSF47413">
    <property type="entry name" value="lambda repressor-like DNA-binding domains"/>
    <property type="match status" value="1"/>
</dbReference>
<dbReference type="GO" id="GO:0003700">
    <property type="term" value="F:DNA-binding transcription factor activity"/>
    <property type="evidence" value="ECO:0007669"/>
    <property type="project" value="TreeGrafter"/>
</dbReference>
<dbReference type="CDD" id="cd02209">
    <property type="entry name" value="cupin_XRE_C"/>
    <property type="match status" value="1"/>
</dbReference>
<name>A0A497X1L0_9RHOB</name>
<dbReference type="Gene3D" id="2.60.120.10">
    <property type="entry name" value="Jelly Rolls"/>
    <property type="match status" value="1"/>
</dbReference>
<dbReference type="Gene3D" id="1.10.260.40">
    <property type="entry name" value="lambda repressor-like DNA-binding domains"/>
    <property type="match status" value="1"/>
</dbReference>